<comment type="caution">
    <text evidence="3">The sequence shown here is derived from an EMBL/GenBank/DDBJ whole genome shotgun (WGS) entry which is preliminary data.</text>
</comment>
<dbReference type="GO" id="GO:0016787">
    <property type="term" value="F:hydrolase activity"/>
    <property type="evidence" value="ECO:0007669"/>
    <property type="project" value="UniProtKB-KW"/>
</dbReference>
<dbReference type="SMART" id="SM00490">
    <property type="entry name" value="HELICc"/>
    <property type="match status" value="1"/>
</dbReference>
<dbReference type="SUPFAM" id="SSF52540">
    <property type="entry name" value="P-loop containing nucleoside triphosphate hydrolases"/>
    <property type="match status" value="2"/>
</dbReference>
<accession>A0ABU5ZKR4</accession>
<dbReference type="InterPro" id="IPR001650">
    <property type="entry name" value="Helicase_C-like"/>
</dbReference>
<evidence type="ECO:0000259" key="2">
    <source>
        <dbReference type="PROSITE" id="PS51194"/>
    </source>
</evidence>
<evidence type="ECO:0000313" key="4">
    <source>
        <dbReference type="Proteomes" id="UP001310386"/>
    </source>
</evidence>
<keyword evidence="1 3" id="KW-0378">Hydrolase</keyword>
<proteinExistence type="predicted"/>
<gene>
    <name evidence="3" type="ORF">VF724_15725</name>
</gene>
<dbReference type="Gene3D" id="3.40.50.300">
    <property type="entry name" value="P-loop containing nucleotide triphosphate hydrolases"/>
    <property type="match status" value="1"/>
</dbReference>
<protein>
    <submittedName>
        <fullName evidence="3">DEAD/DEAH box helicase</fullName>
        <ecNumber evidence="3">3.6.4.-</ecNumber>
    </submittedName>
</protein>
<keyword evidence="4" id="KW-1185">Reference proteome</keyword>
<dbReference type="InterPro" id="IPR049730">
    <property type="entry name" value="SNF2/RAD54-like_C"/>
</dbReference>
<organism evidence="3 4">
    <name type="scientific">Ferviditalea candida</name>
    <dbReference type="NCBI Taxonomy" id="3108399"/>
    <lineage>
        <taxon>Bacteria</taxon>
        <taxon>Bacillati</taxon>
        <taxon>Bacillota</taxon>
        <taxon>Bacilli</taxon>
        <taxon>Bacillales</taxon>
        <taxon>Paenibacillaceae</taxon>
        <taxon>Ferviditalea</taxon>
    </lineage>
</organism>
<reference evidence="3" key="1">
    <citation type="submission" date="2023-12" db="EMBL/GenBank/DDBJ databases">
        <title>Fervidustalea candida gen. nov., sp. nov., a novel member of the family Paenibacillaceae isolated from a geothermal area.</title>
        <authorList>
            <person name="Li W.-J."/>
            <person name="Jiao J.-Y."/>
            <person name="Chen Y."/>
        </authorList>
    </citation>
    <scope>NUCLEOTIDE SEQUENCE</scope>
    <source>
        <strain evidence="3">SYSU GA230002</strain>
    </source>
</reference>
<dbReference type="PANTHER" id="PTHR10799">
    <property type="entry name" value="SNF2/RAD54 HELICASE FAMILY"/>
    <property type="match status" value="1"/>
</dbReference>
<dbReference type="InterPro" id="IPR038718">
    <property type="entry name" value="SNF2-like_sf"/>
</dbReference>
<name>A0ABU5ZKR4_9BACL</name>
<keyword evidence="3" id="KW-0547">Nucleotide-binding</keyword>
<keyword evidence="3" id="KW-0067">ATP-binding</keyword>
<dbReference type="CDD" id="cd18793">
    <property type="entry name" value="SF2_C_SNF"/>
    <property type="match status" value="1"/>
</dbReference>
<dbReference type="SMART" id="SM00487">
    <property type="entry name" value="DEXDc"/>
    <property type="match status" value="1"/>
</dbReference>
<dbReference type="InterPro" id="IPR014001">
    <property type="entry name" value="Helicase_ATP-bd"/>
</dbReference>
<dbReference type="InterPro" id="IPR000330">
    <property type="entry name" value="SNF2_N"/>
</dbReference>
<dbReference type="Gene3D" id="3.40.50.10810">
    <property type="entry name" value="Tandem AAA-ATPase domain"/>
    <property type="match status" value="1"/>
</dbReference>
<dbReference type="EC" id="3.6.4.-" evidence="3"/>
<evidence type="ECO:0000256" key="1">
    <source>
        <dbReference type="ARBA" id="ARBA00022801"/>
    </source>
</evidence>
<dbReference type="Proteomes" id="UP001310386">
    <property type="component" value="Unassembled WGS sequence"/>
</dbReference>
<evidence type="ECO:0000313" key="3">
    <source>
        <dbReference type="EMBL" id="MEB3103106.1"/>
    </source>
</evidence>
<dbReference type="Pfam" id="PF00271">
    <property type="entry name" value="Helicase_C"/>
    <property type="match status" value="1"/>
</dbReference>
<feature type="domain" description="Helicase C-terminal" evidence="2">
    <location>
        <begin position="306"/>
        <end position="452"/>
    </location>
</feature>
<dbReference type="InterPro" id="IPR027417">
    <property type="entry name" value="P-loop_NTPase"/>
</dbReference>
<sequence length="466" mass="54773">MRIFETTTDLLPHQIDAMNKLLPSRINALLMEMGTGKSRTVIELAKYRSRKIDKVVWFCPVSLKQTVLGEILKHTYCTREDICVFNDEITEKTIPDAMWYVIGIESMSSSARVILTAHKLITEKTFVILDESTYCKYHRAKRTMRITTFSREARYRAIMTGTPLSKGVQDLYSQFYFLSPKILGYSSFYSFAANHLEYSDKFPGMIVRAHNVEYLAAKIKPYTYQVTKEESLNLPTKLMRTVYFEMSEEQQEAYGQAKYDALDAVEYDRFDRYYIFKLFMWLQQIVSGFWNRNGKLLEYKHDRLSTLMDSIDKLRDDKIIVWAKFQYDIEHIADALRTAYGYDSVALYYGKTQESKRKLEEEKFHKNARFFVGTQSTGGHGLTLNEANRVFFYNNGFKYSEREQAEDRCHRIGQEKDVIYTDIHCVNSIDDRIYKSLSKKSSVLYDFQKEVDKVKKDRIKELIKSL</sequence>
<dbReference type="EMBL" id="JAYJLD010000027">
    <property type="protein sequence ID" value="MEB3103106.1"/>
    <property type="molecule type" value="Genomic_DNA"/>
</dbReference>
<dbReference type="RefSeq" id="WP_371755233.1">
    <property type="nucleotide sequence ID" value="NZ_JAYJLD010000027.1"/>
</dbReference>
<dbReference type="PROSITE" id="PS51194">
    <property type="entry name" value="HELICASE_CTER"/>
    <property type="match status" value="1"/>
</dbReference>
<dbReference type="GO" id="GO:0004386">
    <property type="term" value="F:helicase activity"/>
    <property type="evidence" value="ECO:0007669"/>
    <property type="project" value="UniProtKB-KW"/>
</dbReference>
<keyword evidence="3" id="KW-0347">Helicase</keyword>
<dbReference type="Pfam" id="PF00176">
    <property type="entry name" value="SNF2-rel_dom"/>
    <property type="match status" value="1"/>
</dbReference>